<protein>
    <submittedName>
        <fullName evidence="9">MFS family permease</fullName>
    </submittedName>
</protein>
<dbReference type="Gene3D" id="1.20.1250.20">
    <property type="entry name" value="MFS general substrate transporter like domains"/>
    <property type="match status" value="1"/>
</dbReference>
<keyword evidence="3" id="KW-0813">Transport</keyword>
<evidence type="ECO:0000259" key="8">
    <source>
        <dbReference type="PROSITE" id="PS50850"/>
    </source>
</evidence>
<organism evidence="9 10">
    <name type="scientific">Labrys monachus</name>
    <dbReference type="NCBI Taxonomy" id="217067"/>
    <lineage>
        <taxon>Bacteria</taxon>
        <taxon>Pseudomonadati</taxon>
        <taxon>Pseudomonadota</taxon>
        <taxon>Alphaproteobacteria</taxon>
        <taxon>Hyphomicrobiales</taxon>
        <taxon>Xanthobacteraceae</taxon>
        <taxon>Labrys</taxon>
    </lineage>
</organism>
<feature type="domain" description="Major facilitator superfamily (MFS) profile" evidence="8">
    <location>
        <begin position="46"/>
        <end position="487"/>
    </location>
</feature>
<feature type="transmembrane region" description="Helical" evidence="7">
    <location>
        <begin position="396"/>
        <end position="413"/>
    </location>
</feature>
<dbReference type="PANTHER" id="PTHR23511">
    <property type="entry name" value="SYNAPTIC VESICLE GLYCOPROTEIN 2"/>
    <property type="match status" value="1"/>
</dbReference>
<feature type="transmembrane region" description="Helical" evidence="7">
    <location>
        <begin position="366"/>
        <end position="389"/>
    </location>
</feature>
<evidence type="ECO:0000256" key="6">
    <source>
        <dbReference type="ARBA" id="ARBA00023136"/>
    </source>
</evidence>
<evidence type="ECO:0000313" key="10">
    <source>
        <dbReference type="Proteomes" id="UP001237448"/>
    </source>
</evidence>
<feature type="transmembrane region" description="Helical" evidence="7">
    <location>
        <begin position="112"/>
        <end position="129"/>
    </location>
</feature>
<evidence type="ECO:0000256" key="7">
    <source>
        <dbReference type="SAM" id="Phobius"/>
    </source>
</evidence>
<dbReference type="InterPro" id="IPR036259">
    <property type="entry name" value="MFS_trans_sf"/>
</dbReference>
<feature type="transmembrane region" description="Helical" evidence="7">
    <location>
        <begin position="204"/>
        <end position="223"/>
    </location>
</feature>
<comment type="subcellular location">
    <subcellularLocation>
        <location evidence="1">Membrane</location>
        <topology evidence="1">Multi-pass membrane protein</topology>
    </subcellularLocation>
</comment>
<comment type="caution">
    <text evidence="9">The sequence shown here is derived from an EMBL/GenBank/DDBJ whole genome shotgun (WGS) entry which is preliminary data.</text>
</comment>
<evidence type="ECO:0000256" key="5">
    <source>
        <dbReference type="ARBA" id="ARBA00022989"/>
    </source>
</evidence>
<feature type="transmembrane region" description="Helical" evidence="7">
    <location>
        <begin position="44"/>
        <end position="71"/>
    </location>
</feature>
<keyword evidence="4 7" id="KW-0812">Transmembrane</keyword>
<sequence length="512" mass="53662">MVDLAASQPSGHVRSRTVQDHIDELPMWADGTHLPAAPMTGMQWLIWSLAAAGKFFEGFVVFMTGVALPLLSNEFDIGAAEHGVIGAASLAGILVGAVALGGLSDRFGRKPMFVAEMVLFCAFLVGLVFCPNYPLLVVFLFGLGLSLGCDYPTAHMIISESIPSTSRGRLVLGAFAFQAVGALGGTVVGYAVLSTLPEIGAWRWMYASAIIPAILVTIGRFYIVESANWLSSRGEMAKAEQAVRRLLVRKPQYPAEIRLATRHGDGMGHGSPAGQSWTSLFSKANRRATILASVPWFLQDLGTYGIGIFTPTILAVALGANSDHARSVADLILNDIVAAKGAALITTLLIVGIIFAVLLADTVGRIALQILGFIGCAAGLFLASLASSFSGGTSTLLIFAGFMLFNFMTNLGPNAQTYLLAGEVFPTAIRGKGAGFAAAFAKIGAVATAFLFPILLASIGTTALLYGLIVVSILGALVTWLYRIETTGVNLDRLDQPFEAASTGGSVPVAAE</sequence>
<feature type="transmembrane region" description="Helical" evidence="7">
    <location>
        <begin position="341"/>
        <end position="360"/>
    </location>
</feature>
<dbReference type="EMBL" id="JAUSVK010000001">
    <property type="protein sequence ID" value="MDQ0396119.1"/>
    <property type="molecule type" value="Genomic_DNA"/>
</dbReference>
<dbReference type="InterPro" id="IPR005829">
    <property type="entry name" value="Sugar_transporter_CS"/>
</dbReference>
<dbReference type="InterPro" id="IPR020846">
    <property type="entry name" value="MFS_dom"/>
</dbReference>
<name>A0ABU0FPU0_9HYPH</name>
<evidence type="ECO:0000256" key="1">
    <source>
        <dbReference type="ARBA" id="ARBA00004141"/>
    </source>
</evidence>
<evidence type="ECO:0000256" key="2">
    <source>
        <dbReference type="ARBA" id="ARBA00010992"/>
    </source>
</evidence>
<dbReference type="Pfam" id="PF00083">
    <property type="entry name" value="Sugar_tr"/>
    <property type="match status" value="1"/>
</dbReference>
<keyword evidence="6 7" id="KW-0472">Membrane</keyword>
<feature type="transmembrane region" description="Helical" evidence="7">
    <location>
        <begin position="135"/>
        <end position="158"/>
    </location>
</feature>
<keyword evidence="5 7" id="KW-1133">Transmembrane helix</keyword>
<dbReference type="PROSITE" id="PS50850">
    <property type="entry name" value="MFS"/>
    <property type="match status" value="1"/>
</dbReference>
<dbReference type="PANTHER" id="PTHR23511:SF34">
    <property type="entry name" value="SYNAPTIC VESICLE GLYCOPROTEIN 2"/>
    <property type="match status" value="1"/>
</dbReference>
<feature type="transmembrane region" description="Helical" evidence="7">
    <location>
        <begin position="433"/>
        <end position="456"/>
    </location>
</feature>
<dbReference type="RefSeq" id="WP_307435905.1">
    <property type="nucleotide sequence ID" value="NZ_JAUSVK010000001.1"/>
</dbReference>
<dbReference type="Proteomes" id="UP001237448">
    <property type="component" value="Unassembled WGS sequence"/>
</dbReference>
<keyword evidence="10" id="KW-1185">Reference proteome</keyword>
<dbReference type="InterPro" id="IPR005828">
    <property type="entry name" value="MFS_sugar_transport-like"/>
</dbReference>
<dbReference type="PROSITE" id="PS00216">
    <property type="entry name" value="SUGAR_TRANSPORT_1"/>
    <property type="match status" value="1"/>
</dbReference>
<reference evidence="9 10" key="1">
    <citation type="submission" date="2023-07" db="EMBL/GenBank/DDBJ databases">
        <title>Genomic Encyclopedia of Type Strains, Phase IV (KMG-IV): sequencing the most valuable type-strain genomes for metagenomic binning, comparative biology and taxonomic classification.</title>
        <authorList>
            <person name="Goeker M."/>
        </authorList>
    </citation>
    <scope>NUCLEOTIDE SEQUENCE [LARGE SCALE GENOMIC DNA]</scope>
    <source>
        <strain evidence="9 10">DSM 5896</strain>
    </source>
</reference>
<accession>A0ABU0FPU0</accession>
<dbReference type="SUPFAM" id="SSF103473">
    <property type="entry name" value="MFS general substrate transporter"/>
    <property type="match status" value="1"/>
</dbReference>
<proteinExistence type="inferred from homology"/>
<evidence type="ECO:0000313" key="9">
    <source>
        <dbReference type="EMBL" id="MDQ0396119.1"/>
    </source>
</evidence>
<feature type="transmembrane region" description="Helical" evidence="7">
    <location>
        <begin position="83"/>
        <end position="100"/>
    </location>
</feature>
<feature type="transmembrane region" description="Helical" evidence="7">
    <location>
        <begin position="463"/>
        <end position="482"/>
    </location>
</feature>
<comment type="similarity">
    <text evidence="2">Belongs to the major facilitator superfamily. Sugar transporter (TC 2.A.1.1) family.</text>
</comment>
<evidence type="ECO:0000256" key="4">
    <source>
        <dbReference type="ARBA" id="ARBA00022692"/>
    </source>
</evidence>
<gene>
    <name evidence="9" type="ORF">J3R73_005911</name>
</gene>
<feature type="transmembrane region" description="Helical" evidence="7">
    <location>
        <begin position="170"/>
        <end position="192"/>
    </location>
</feature>
<evidence type="ECO:0000256" key="3">
    <source>
        <dbReference type="ARBA" id="ARBA00022448"/>
    </source>
</evidence>